<evidence type="ECO:0000313" key="2">
    <source>
        <dbReference type="Proteomes" id="UP000019494"/>
    </source>
</evidence>
<dbReference type="PATRIC" id="fig|584657.3.peg.283"/>
<dbReference type="AlphaFoldDB" id="W9GNR4"/>
<dbReference type="EMBL" id="AWQS01000005">
    <property type="protein sequence ID" value="EWT07770.1"/>
    <property type="molecule type" value="Genomic_DNA"/>
</dbReference>
<accession>W9GNR4</accession>
<gene>
    <name evidence="1" type="ORF">N864_23610</name>
</gene>
<name>W9GNR4_9MICO</name>
<proteinExistence type="predicted"/>
<dbReference type="OrthoDB" id="3204032at2"/>
<comment type="caution">
    <text evidence="1">The sequence shown here is derived from an EMBL/GenBank/DDBJ whole genome shotgun (WGS) entry which is preliminary data.</text>
</comment>
<sequence length="78" mass="8712">MPRWLIFGRERGIGRRGLTEPVAVFAGPLTIKVVLLPPRDPESEGAVERRNRFFETSSFVHLGAHFASSAGFNDPFSR</sequence>
<protein>
    <submittedName>
        <fullName evidence="1">Uncharacterized protein</fullName>
    </submittedName>
</protein>
<organism evidence="1 2">
    <name type="scientific">Intrasporangium chromatireducens Q5-1</name>
    <dbReference type="NCBI Taxonomy" id="584657"/>
    <lineage>
        <taxon>Bacteria</taxon>
        <taxon>Bacillati</taxon>
        <taxon>Actinomycetota</taxon>
        <taxon>Actinomycetes</taxon>
        <taxon>Micrococcales</taxon>
        <taxon>Intrasporangiaceae</taxon>
        <taxon>Intrasporangium</taxon>
    </lineage>
</organism>
<evidence type="ECO:0000313" key="1">
    <source>
        <dbReference type="EMBL" id="EWT07770.1"/>
    </source>
</evidence>
<reference evidence="2" key="1">
    <citation type="submission" date="2013-08" db="EMBL/GenBank/DDBJ databases">
        <title>Intrasporangium oryzae NRRL B-24470.</title>
        <authorList>
            <person name="Liu H."/>
            <person name="Wang G."/>
        </authorList>
    </citation>
    <scope>NUCLEOTIDE SEQUENCE [LARGE SCALE GENOMIC DNA]</scope>
    <source>
        <strain evidence="2">Q5-1</strain>
    </source>
</reference>
<dbReference type="RefSeq" id="WP_051518041.1">
    <property type="nucleotide sequence ID" value="NZ_AWQS01000005.1"/>
</dbReference>
<dbReference type="Proteomes" id="UP000019494">
    <property type="component" value="Unassembled WGS sequence"/>
</dbReference>
<keyword evidence="2" id="KW-1185">Reference proteome</keyword>